<sequence length="110" mass="12370">MKNRISIDPSVPDSLLTGAKKINENFDQIDSKIEQFETVTKSEIAYLHWRAGINEKNILEMALELETVKGAVLNGMTSNIYIESFIDVEDVILLNGATKHDSTNKKVYLV</sequence>
<dbReference type="EMBL" id="CP018145">
    <property type="protein sequence ID" value="ASJ54398.1"/>
    <property type="molecule type" value="Genomic_DNA"/>
</dbReference>
<dbReference type="Proteomes" id="UP000197781">
    <property type="component" value="Chromosome"/>
</dbReference>
<accession>A0A220MH89</accession>
<name>A0A220MH89_9BACL</name>
<reference evidence="1 2" key="1">
    <citation type="submission" date="2016-11" db="EMBL/GenBank/DDBJ databases">
        <authorList>
            <person name="Jaros S."/>
            <person name="Januszkiewicz K."/>
            <person name="Wedrychowicz H."/>
        </authorList>
    </citation>
    <scope>NUCLEOTIDE SEQUENCE [LARGE SCALE GENOMIC DNA]</scope>
    <source>
        <strain evidence="1 2">NF2</strain>
    </source>
</reference>
<evidence type="ECO:0000313" key="1">
    <source>
        <dbReference type="EMBL" id="ASJ54398.1"/>
    </source>
</evidence>
<proteinExistence type="predicted"/>
<dbReference type="KEGG" id="bfm:BP422_13025"/>
<dbReference type="AlphaFoldDB" id="A0A220MH89"/>
<protein>
    <submittedName>
        <fullName evidence="1">Uncharacterized protein</fullName>
    </submittedName>
</protein>
<gene>
    <name evidence="1" type="ORF">BP422_13025</name>
</gene>
<evidence type="ECO:0000313" key="2">
    <source>
        <dbReference type="Proteomes" id="UP000197781"/>
    </source>
</evidence>
<dbReference type="RefSeq" id="WP_088908146.1">
    <property type="nucleotide sequence ID" value="NZ_CP018145.1"/>
</dbReference>
<organism evidence="1 2">
    <name type="scientific">Brevibacillus formosus</name>
    <dbReference type="NCBI Taxonomy" id="54913"/>
    <lineage>
        <taxon>Bacteria</taxon>
        <taxon>Bacillati</taxon>
        <taxon>Bacillota</taxon>
        <taxon>Bacilli</taxon>
        <taxon>Bacillales</taxon>
        <taxon>Paenibacillaceae</taxon>
        <taxon>Brevibacillus</taxon>
    </lineage>
</organism>